<dbReference type="InterPro" id="IPR046335">
    <property type="entry name" value="LacI/GalR-like_sensor"/>
</dbReference>
<sequence>MTTEGTAEGRRPRLRDIAERVGISEAAASFALNGKPGVSEATRRRVREVAEELKWSPHQAARALSGAGSSTVGLVIARSMQDVGSELFFHRLMSGMQAVLSRRHYGLLLQAVDSVQEELETYRRWKSEQRVDGVVLVDLRRDDPRPAALVELGLPALIAGGPDPLGLVPSVSIDDAAAMTAIVRHLRDMGHERIAYLSGPPSMLHVHRRTEAFERAGSELSLGHCRVESTDFSAAVGSSVTESVLRARPRPTAVIYDNEVLAVAGVGAVRRLSLRIPDDVAVVVWEDTPVCTALQPELTALQRDAAGFGADVAERLLRLLAGAPVADYAERVPSLLARASTLGARGPADPR</sequence>
<dbReference type="PROSITE" id="PS50932">
    <property type="entry name" value="HTH_LACI_2"/>
    <property type="match status" value="1"/>
</dbReference>
<keyword evidence="6" id="KW-1185">Reference proteome</keyword>
<gene>
    <name evidence="5" type="ORF">J4032_19820</name>
</gene>
<dbReference type="CDD" id="cd01392">
    <property type="entry name" value="HTH_LacI"/>
    <property type="match status" value="1"/>
</dbReference>
<name>A0ABY3WUG6_9ACTN</name>
<keyword evidence="1" id="KW-0805">Transcription regulation</keyword>
<proteinExistence type="predicted"/>
<dbReference type="InterPro" id="IPR000843">
    <property type="entry name" value="HTH_LacI"/>
</dbReference>
<dbReference type="SMART" id="SM00354">
    <property type="entry name" value="HTH_LACI"/>
    <property type="match status" value="1"/>
</dbReference>
<evidence type="ECO:0000256" key="3">
    <source>
        <dbReference type="ARBA" id="ARBA00023163"/>
    </source>
</evidence>
<dbReference type="EMBL" id="CP071872">
    <property type="protein sequence ID" value="UNM13433.1"/>
    <property type="molecule type" value="Genomic_DNA"/>
</dbReference>
<dbReference type="InterPro" id="IPR028082">
    <property type="entry name" value="Peripla_BP_I"/>
</dbReference>
<accession>A0ABY3WUG6</accession>
<dbReference type="PANTHER" id="PTHR30146:SF155">
    <property type="entry name" value="ALANINE RACEMASE"/>
    <property type="match status" value="1"/>
</dbReference>
<keyword evidence="2 5" id="KW-0238">DNA-binding</keyword>
<dbReference type="RefSeq" id="WP_242332334.1">
    <property type="nucleotide sequence ID" value="NZ_CP071872.1"/>
</dbReference>
<dbReference type="SUPFAM" id="SSF53822">
    <property type="entry name" value="Periplasmic binding protein-like I"/>
    <property type="match status" value="1"/>
</dbReference>
<dbReference type="Pfam" id="PF00356">
    <property type="entry name" value="LacI"/>
    <property type="match status" value="1"/>
</dbReference>
<keyword evidence="3" id="KW-0804">Transcription</keyword>
<feature type="domain" description="HTH lacI-type" evidence="4">
    <location>
        <begin position="12"/>
        <end position="66"/>
    </location>
</feature>
<protein>
    <submittedName>
        <fullName evidence="5">LacI family DNA-binding transcriptional regulator</fullName>
    </submittedName>
</protein>
<dbReference type="Pfam" id="PF13377">
    <property type="entry name" value="Peripla_BP_3"/>
    <property type="match status" value="1"/>
</dbReference>
<evidence type="ECO:0000313" key="5">
    <source>
        <dbReference type="EMBL" id="UNM13433.1"/>
    </source>
</evidence>
<organism evidence="5 6">
    <name type="scientific">Streptomyces formicae</name>
    <dbReference type="NCBI Taxonomy" id="1616117"/>
    <lineage>
        <taxon>Bacteria</taxon>
        <taxon>Bacillati</taxon>
        <taxon>Actinomycetota</taxon>
        <taxon>Actinomycetes</taxon>
        <taxon>Kitasatosporales</taxon>
        <taxon>Streptomycetaceae</taxon>
        <taxon>Streptomyces</taxon>
    </lineage>
</organism>
<reference evidence="5 6" key="1">
    <citation type="submission" date="2021-03" db="EMBL/GenBank/DDBJ databases">
        <title>Complete genome of Streptomyces formicae strain 1H-GS9 (DSM 100524).</title>
        <authorList>
            <person name="Atanasov K.E."/>
            <person name="Altabella T."/>
            <person name="Ferrer A."/>
        </authorList>
    </citation>
    <scope>NUCLEOTIDE SEQUENCE [LARGE SCALE GENOMIC DNA]</scope>
    <source>
        <strain evidence="5 6">1H-GS9</strain>
    </source>
</reference>
<dbReference type="Proteomes" id="UP000828924">
    <property type="component" value="Chromosome"/>
</dbReference>
<dbReference type="PANTHER" id="PTHR30146">
    <property type="entry name" value="LACI-RELATED TRANSCRIPTIONAL REPRESSOR"/>
    <property type="match status" value="1"/>
</dbReference>
<dbReference type="Gene3D" id="1.10.260.40">
    <property type="entry name" value="lambda repressor-like DNA-binding domains"/>
    <property type="match status" value="1"/>
</dbReference>
<evidence type="ECO:0000256" key="2">
    <source>
        <dbReference type="ARBA" id="ARBA00023125"/>
    </source>
</evidence>
<dbReference type="InterPro" id="IPR010982">
    <property type="entry name" value="Lambda_DNA-bd_dom_sf"/>
</dbReference>
<evidence type="ECO:0000259" key="4">
    <source>
        <dbReference type="PROSITE" id="PS50932"/>
    </source>
</evidence>
<dbReference type="GO" id="GO:0003677">
    <property type="term" value="F:DNA binding"/>
    <property type="evidence" value="ECO:0007669"/>
    <property type="project" value="UniProtKB-KW"/>
</dbReference>
<evidence type="ECO:0000313" key="6">
    <source>
        <dbReference type="Proteomes" id="UP000828924"/>
    </source>
</evidence>
<dbReference type="SUPFAM" id="SSF47413">
    <property type="entry name" value="lambda repressor-like DNA-binding domains"/>
    <property type="match status" value="1"/>
</dbReference>
<dbReference type="Gene3D" id="3.40.50.2300">
    <property type="match status" value="2"/>
</dbReference>
<evidence type="ECO:0000256" key="1">
    <source>
        <dbReference type="ARBA" id="ARBA00023015"/>
    </source>
</evidence>